<dbReference type="PANTHER" id="PTHR45436:SF14">
    <property type="entry name" value="SENSOR PROTEIN QSEC"/>
    <property type="match status" value="1"/>
</dbReference>
<dbReference type="PROSITE" id="PS50885">
    <property type="entry name" value="HAMP"/>
    <property type="match status" value="1"/>
</dbReference>
<dbReference type="CDD" id="cd00082">
    <property type="entry name" value="HisKA"/>
    <property type="match status" value="1"/>
</dbReference>
<keyword evidence="11" id="KW-0902">Two-component regulatory system</keyword>
<evidence type="ECO:0000256" key="5">
    <source>
        <dbReference type="ARBA" id="ARBA00022679"/>
    </source>
</evidence>
<evidence type="ECO:0000256" key="4">
    <source>
        <dbReference type="ARBA" id="ARBA00022553"/>
    </source>
</evidence>
<keyword evidence="5" id="KW-0808">Transferase</keyword>
<dbReference type="SMART" id="SM00387">
    <property type="entry name" value="HATPase_c"/>
    <property type="match status" value="1"/>
</dbReference>
<evidence type="ECO:0000256" key="10">
    <source>
        <dbReference type="ARBA" id="ARBA00022989"/>
    </source>
</evidence>
<evidence type="ECO:0000256" key="7">
    <source>
        <dbReference type="ARBA" id="ARBA00022741"/>
    </source>
</evidence>
<evidence type="ECO:0000256" key="2">
    <source>
        <dbReference type="ARBA" id="ARBA00004141"/>
    </source>
</evidence>
<evidence type="ECO:0000256" key="8">
    <source>
        <dbReference type="ARBA" id="ARBA00022777"/>
    </source>
</evidence>
<feature type="region of interest" description="Disordered" evidence="13">
    <location>
        <begin position="387"/>
        <end position="419"/>
    </location>
</feature>
<feature type="domain" description="Histidine kinase" evidence="14">
    <location>
        <begin position="250"/>
        <end position="495"/>
    </location>
</feature>
<keyword evidence="4" id="KW-0597">Phosphoprotein</keyword>
<accession>A0A1G7V1X7</accession>
<evidence type="ECO:0000256" key="9">
    <source>
        <dbReference type="ARBA" id="ARBA00022840"/>
    </source>
</evidence>
<keyword evidence="17" id="KW-1185">Reference proteome</keyword>
<evidence type="ECO:0000313" key="16">
    <source>
        <dbReference type="EMBL" id="SDG53369.1"/>
    </source>
</evidence>
<dbReference type="InterPro" id="IPR003661">
    <property type="entry name" value="HisK_dim/P_dom"/>
</dbReference>
<evidence type="ECO:0000256" key="13">
    <source>
        <dbReference type="SAM" id="MobiDB-lite"/>
    </source>
</evidence>
<dbReference type="PROSITE" id="PS50109">
    <property type="entry name" value="HIS_KIN"/>
    <property type="match status" value="1"/>
</dbReference>
<dbReference type="InterPro" id="IPR003594">
    <property type="entry name" value="HATPase_dom"/>
</dbReference>
<reference evidence="16 17" key="1">
    <citation type="submission" date="2016-10" db="EMBL/GenBank/DDBJ databases">
        <authorList>
            <person name="de Groot N.N."/>
        </authorList>
    </citation>
    <scope>NUCLEOTIDE SEQUENCE [LARGE SCALE GENOMIC DNA]</scope>
    <source>
        <strain evidence="16 17">BH539</strain>
    </source>
</reference>
<dbReference type="EC" id="2.7.13.3" evidence="3"/>
<name>A0A1G7V1X7_9GAMM</name>
<keyword evidence="8 16" id="KW-0418">Kinase</keyword>
<dbReference type="InterPro" id="IPR036097">
    <property type="entry name" value="HisK_dim/P_sf"/>
</dbReference>
<dbReference type="InterPro" id="IPR013727">
    <property type="entry name" value="2CSK_N"/>
</dbReference>
<evidence type="ECO:0000256" key="11">
    <source>
        <dbReference type="ARBA" id="ARBA00023012"/>
    </source>
</evidence>
<organism evidence="16 17">
    <name type="scientific">Onishia taeanensis</name>
    <dbReference type="NCBI Taxonomy" id="284577"/>
    <lineage>
        <taxon>Bacteria</taxon>
        <taxon>Pseudomonadati</taxon>
        <taxon>Pseudomonadota</taxon>
        <taxon>Gammaproteobacteria</taxon>
        <taxon>Oceanospirillales</taxon>
        <taxon>Halomonadaceae</taxon>
        <taxon>Onishia</taxon>
    </lineage>
</organism>
<evidence type="ECO:0000256" key="6">
    <source>
        <dbReference type="ARBA" id="ARBA00022692"/>
    </source>
</evidence>
<dbReference type="GO" id="GO:0005886">
    <property type="term" value="C:plasma membrane"/>
    <property type="evidence" value="ECO:0007669"/>
    <property type="project" value="TreeGrafter"/>
</dbReference>
<keyword evidence="7" id="KW-0547">Nucleotide-binding</keyword>
<evidence type="ECO:0000256" key="3">
    <source>
        <dbReference type="ARBA" id="ARBA00012438"/>
    </source>
</evidence>
<evidence type="ECO:0000313" key="17">
    <source>
        <dbReference type="Proteomes" id="UP000198641"/>
    </source>
</evidence>
<feature type="domain" description="HAMP" evidence="15">
    <location>
        <begin position="190"/>
        <end position="242"/>
    </location>
</feature>
<dbReference type="Gene3D" id="3.30.565.10">
    <property type="entry name" value="Histidine kinase-like ATPase, C-terminal domain"/>
    <property type="match status" value="1"/>
</dbReference>
<dbReference type="EMBL" id="FNCI01000018">
    <property type="protein sequence ID" value="SDG53369.1"/>
    <property type="molecule type" value="Genomic_DNA"/>
</dbReference>
<dbReference type="SUPFAM" id="SSF55874">
    <property type="entry name" value="ATPase domain of HSP90 chaperone/DNA topoisomerase II/histidine kinase"/>
    <property type="match status" value="1"/>
</dbReference>
<dbReference type="InterPro" id="IPR003660">
    <property type="entry name" value="HAMP_dom"/>
</dbReference>
<dbReference type="InterPro" id="IPR036890">
    <property type="entry name" value="HATPase_C_sf"/>
</dbReference>
<keyword evidence="9" id="KW-0067">ATP-binding</keyword>
<dbReference type="Proteomes" id="UP000198641">
    <property type="component" value="Unassembled WGS sequence"/>
</dbReference>
<dbReference type="InterPro" id="IPR004358">
    <property type="entry name" value="Sig_transdc_His_kin-like_C"/>
</dbReference>
<dbReference type="InterPro" id="IPR005467">
    <property type="entry name" value="His_kinase_dom"/>
</dbReference>
<dbReference type="SMART" id="SM00388">
    <property type="entry name" value="HisKA"/>
    <property type="match status" value="1"/>
</dbReference>
<evidence type="ECO:0000256" key="1">
    <source>
        <dbReference type="ARBA" id="ARBA00000085"/>
    </source>
</evidence>
<proteinExistence type="predicted"/>
<dbReference type="AlphaFoldDB" id="A0A1G7V1X7"/>
<sequence>MTSIRRRTLGLVLLMFAISMLVIGITSYRDATHEVEELFDARLAQNARLIQGLMQAPLVQEQRAGLLESLDRALARADNADMNVAGHRYESKLVFQVWQQDQLLLRSARAPQSPLEIDRDGYESARIGNYEWRIFALTAPDDSTSPGLRVVVAEREDVRGELVTLIALRTLIPDLVGLPILALLLWWAIGWGLKPLSRMAQQIRERDPHNLQPLMLAPLPQELATITGALNRLLDQIRGLRTREKRFIADAAHELRTPLAVLGLHAQNARDSTQPKDRRESLDQLQAGVERATRLVSQLLTLARLDPDQDADHPRQRIDMLSETREALAKLSPLAGEASLELQLDADENEDWRLTTEPGCIDTLVQNLVGNALHHSPAGSTVRVTLSVEPSTASPADPDASHRTTPKAENGTAKGINRRHSYPHFTLIVDDQGPGIPAAERRKVIERFHRAGPGAGAGLGLSIVDRLVQRHGGELSLESAPQGGLRVRVVLPQEATQPRPPH</sequence>
<keyword evidence="10" id="KW-1133">Transmembrane helix</keyword>
<evidence type="ECO:0000256" key="12">
    <source>
        <dbReference type="ARBA" id="ARBA00023136"/>
    </source>
</evidence>
<dbReference type="Pfam" id="PF02518">
    <property type="entry name" value="HATPase_c"/>
    <property type="match status" value="1"/>
</dbReference>
<dbReference type="CDD" id="cd00075">
    <property type="entry name" value="HATPase"/>
    <property type="match status" value="1"/>
</dbReference>
<dbReference type="STRING" id="284577.SAMN05216571_11813"/>
<dbReference type="SUPFAM" id="SSF47384">
    <property type="entry name" value="Homodimeric domain of signal transducing histidine kinase"/>
    <property type="match status" value="1"/>
</dbReference>
<dbReference type="Pfam" id="PF08521">
    <property type="entry name" value="2CSK_N"/>
    <property type="match status" value="1"/>
</dbReference>
<protein>
    <recommendedName>
        <fullName evidence="3">histidine kinase</fullName>
        <ecNumber evidence="3">2.7.13.3</ecNumber>
    </recommendedName>
</protein>
<comment type="subcellular location">
    <subcellularLocation>
        <location evidence="2">Membrane</location>
        <topology evidence="2">Multi-pass membrane protein</topology>
    </subcellularLocation>
</comment>
<dbReference type="Pfam" id="PF00512">
    <property type="entry name" value="HisKA"/>
    <property type="match status" value="1"/>
</dbReference>
<evidence type="ECO:0000259" key="15">
    <source>
        <dbReference type="PROSITE" id="PS50885"/>
    </source>
</evidence>
<dbReference type="PRINTS" id="PR00344">
    <property type="entry name" value="BCTRLSENSOR"/>
</dbReference>
<dbReference type="OrthoDB" id="9809766at2"/>
<dbReference type="Gene3D" id="1.10.287.130">
    <property type="match status" value="1"/>
</dbReference>
<keyword evidence="6" id="KW-0812">Transmembrane</keyword>
<comment type="catalytic activity">
    <reaction evidence="1">
        <text>ATP + protein L-histidine = ADP + protein N-phospho-L-histidine.</text>
        <dbReference type="EC" id="2.7.13.3"/>
    </reaction>
</comment>
<dbReference type="GO" id="GO:0005524">
    <property type="term" value="F:ATP binding"/>
    <property type="evidence" value="ECO:0007669"/>
    <property type="project" value="UniProtKB-KW"/>
</dbReference>
<evidence type="ECO:0000259" key="14">
    <source>
        <dbReference type="PROSITE" id="PS50109"/>
    </source>
</evidence>
<dbReference type="RefSeq" id="WP_092528561.1">
    <property type="nucleotide sequence ID" value="NZ_FNCI01000018.1"/>
</dbReference>
<dbReference type="PANTHER" id="PTHR45436">
    <property type="entry name" value="SENSOR HISTIDINE KINASE YKOH"/>
    <property type="match status" value="1"/>
</dbReference>
<gene>
    <name evidence="16" type="ORF">SAMN05216571_11813</name>
</gene>
<keyword evidence="12" id="KW-0472">Membrane</keyword>
<dbReference type="GO" id="GO:0000155">
    <property type="term" value="F:phosphorelay sensor kinase activity"/>
    <property type="evidence" value="ECO:0007669"/>
    <property type="project" value="InterPro"/>
</dbReference>
<dbReference type="InterPro" id="IPR050428">
    <property type="entry name" value="TCS_sensor_his_kinase"/>
</dbReference>